<evidence type="ECO:0000313" key="11">
    <source>
        <dbReference type="EMBL" id="CAF1330328.1"/>
    </source>
</evidence>
<evidence type="ECO:0000256" key="5">
    <source>
        <dbReference type="ARBA" id="ARBA00023136"/>
    </source>
</evidence>
<comment type="subcellular location">
    <subcellularLocation>
        <location evidence="1">Membrane</location>
        <topology evidence="1">Multi-pass membrane protein</topology>
    </subcellularLocation>
</comment>
<dbReference type="InterPro" id="IPR000276">
    <property type="entry name" value="GPCR_Rhodpsn"/>
</dbReference>
<keyword evidence="13" id="KW-1185">Reference proteome</keyword>
<reference evidence="11" key="1">
    <citation type="submission" date="2021-02" db="EMBL/GenBank/DDBJ databases">
        <authorList>
            <person name="Nowell W R."/>
        </authorList>
    </citation>
    <scope>NUCLEOTIDE SEQUENCE</scope>
</reference>
<evidence type="ECO:0000256" key="4">
    <source>
        <dbReference type="ARBA" id="ARBA00023040"/>
    </source>
</evidence>
<evidence type="ECO:0000313" key="12">
    <source>
        <dbReference type="EMBL" id="CAF4183369.1"/>
    </source>
</evidence>
<evidence type="ECO:0000313" key="13">
    <source>
        <dbReference type="Proteomes" id="UP000663829"/>
    </source>
</evidence>
<keyword evidence="6" id="KW-0675">Receptor</keyword>
<evidence type="ECO:0000256" key="1">
    <source>
        <dbReference type="ARBA" id="ARBA00004141"/>
    </source>
</evidence>
<keyword evidence="2 9" id="KW-0812">Transmembrane</keyword>
<dbReference type="Proteomes" id="UP000681722">
    <property type="component" value="Unassembled WGS sequence"/>
</dbReference>
<name>A0A815FRP3_9BILA</name>
<keyword evidence="8" id="KW-0807">Transducer</keyword>
<organism evidence="11 13">
    <name type="scientific">Didymodactylos carnosus</name>
    <dbReference type="NCBI Taxonomy" id="1234261"/>
    <lineage>
        <taxon>Eukaryota</taxon>
        <taxon>Metazoa</taxon>
        <taxon>Spiralia</taxon>
        <taxon>Gnathifera</taxon>
        <taxon>Rotifera</taxon>
        <taxon>Eurotatoria</taxon>
        <taxon>Bdelloidea</taxon>
        <taxon>Philodinida</taxon>
        <taxon>Philodinidae</taxon>
        <taxon>Didymodactylos</taxon>
    </lineage>
</organism>
<sequence length="353" mass="41586">MLNRAPPPQPPIPPSTYTFSRFQPFIDNCQCCHVDTKPPPTTHVHIPSPSVTFDQEPQQIRTRTFTSNTHPQHDWEQQKRMFLPQRTQPWEQAYQHQPQRRKPVVRYDFLMYRGIPTHCLSLISFMNKRMCRFPVSIFMVSLSLVNIIILGGPVIMQWLNHRLLIGFVVTDRRFVCGLHVYIDIVGSSINSWLILVIAVEHYLSVVKPLLIRKRFKREHAYIIIFIIVLLAALVPIIFLIIGYHIPKCLLVYPRTYQIIGSIEICIVYVIPSMLIFIFSVITIHKLRYRLKNHLGRRIRISILLIIVSLSFTAFTLPFQIHWFISIVQRSMRTNFRLNLFNISFRYLTLTIRN</sequence>
<accession>A0A815FRP3</accession>
<dbReference type="GO" id="GO:0005886">
    <property type="term" value="C:plasma membrane"/>
    <property type="evidence" value="ECO:0007669"/>
    <property type="project" value="TreeGrafter"/>
</dbReference>
<dbReference type="GO" id="GO:0004930">
    <property type="term" value="F:G protein-coupled receptor activity"/>
    <property type="evidence" value="ECO:0007669"/>
    <property type="project" value="UniProtKB-KW"/>
</dbReference>
<feature type="transmembrane region" description="Helical" evidence="9">
    <location>
        <begin position="257"/>
        <end position="281"/>
    </location>
</feature>
<dbReference type="GO" id="GO:0007200">
    <property type="term" value="P:phospholipase C-activating G protein-coupled receptor signaling pathway"/>
    <property type="evidence" value="ECO:0007669"/>
    <property type="project" value="TreeGrafter"/>
</dbReference>
<dbReference type="InterPro" id="IPR017452">
    <property type="entry name" value="GPCR_Rhodpsn_7TM"/>
</dbReference>
<evidence type="ECO:0000259" key="10">
    <source>
        <dbReference type="PROSITE" id="PS50262"/>
    </source>
</evidence>
<evidence type="ECO:0000256" key="8">
    <source>
        <dbReference type="ARBA" id="ARBA00023224"/>
    </source>
</evidence>
<proteinExistence type="predicted"/>
<dbReference type="PANTHER" id="PTHR24232">
    <property type="entry name" value="G-PROTEIN COUPLED RECEPTOR"/>
    <property type="match status" value="1"/>
</dbReference>
<evidence type="ECO:0000256" key="6">
    <source>
        <dbReference type="ARBA" id="ARBA00023170"/>
    </source>
</evidence>
<dbReference type="SUPFAM" id="SSF81321">
    <property type="entry name" value="Family A G protein-coupled receptor-like"/>
    <property type="match status" value="1"/>
</dbReference>
<dbReference type="EMBL" id="CAJOBC010052779">
    <property type="protein sequence ID" value="CAF4183369.1"/>
    <property type="molecule type" value="Genomic_DNA"/>
</dbReference>
<dbReference type="Proteomes" id="UP000663829">
    <property type="component" value="Unassembled WGS sequence"/>
</dbReference>
<comment type="caution">
    <text evidence="11">The sequence shown here is derived from an EMBL/GenBank/DDBJ whole genome shotgun (WGS) entry which is preliminary data.</text>
</comment>
<feature type="transmembrane region" description="Helical" evidence="9">
    <location>
        <begin position="220"/>
        <end position="245"/>
    </location>
</feature>
<keyword evidence="3 9" id="KW-1133">Transmembrane helix</keyword>
<dbReference type="PANTHER" id="PTHR24232:SF53">
    <property type="entry name" value="G-PROTEIN COUPLED RECEPTORS FAMILY 1 PROFILE DOMAIN-CONTAINING PROTEIN"/>
    <property type="match status" value="1"/>
</dbReference>
<dbReference type="OrthoDB" id="5962323at2759"/>
<evidence type="ECO:0000256" key="2">
    <source>
        <dbReference type="ARBA" id="ARBA00022692"/>
    </source>
</evidence>
<feature type="transmembrane region" description="Helical" evidence="9">
    <location>
        <begin position="178"/>
        <end position="199"/>
    </location>
</feature>
<dbReference type="CDD" id="cd00637">
    <property type="entry name" value="7tm_classA_rhodopsin-like"/>
    <property type="match status" value="1"/>
</dbReference>
<dbReference type="EMBL" id="CAJNOQ010013866">
    <property type="protein sequence ID" value="CAF1330328.1"/>
    <property type="molecule type" value="Genomic_DNA"/>
</dbReference>
<evidence type="ECO:0000256" key="3">
    <source>
        <dbReference type="ARBA" id="ARBA00022989"/>
    </source>
</evidence>
<evidence type="ECO:0000256" key="7">
    <source>
        <dbReference type="ARBA" id="ARBA00023180"/>
    </source>
</evidence>
<keyword evidence="7" id="KW-0325">Glycoprotein</keyword>
<keyword evidence="4" id="KW-0297">G-protein coupled receptor</keyword>
<feature type="transmembrane region" description="Helical" evidence="9">
    <location>
        <begin position="135"/>
        <end position="158"/>
    </location>
</feature>
<keyword evidence="5 9" id="KW-0472">Membrane</keyword>
<feature type="domain" description="G-protein coupled receptors family 1 profile" evidence="10">
    <location>
        <begin position="117"/>
        <end position="353"/>
    </location>
</feature>
<dbReference type="AlphaFoldDB" id="A0A815FRP3"/>
<dbReference type="GO" id="GO:0035025">
    <property type="term" value="P:positive regulation of Rho protein signal transduction"/>
    <property type="evidence" value="ECO:0007669"/>
    <property type="project" value="TreeGrafter"/>
</dbReference>
<protein>
    <recommendedName>
        <fullName evidence="10">G-protein coupled receptors family 1 profile domain-containing protein</fullName>
    </recommendedName>
</protein>
<dbReference type="Gene3D" id="1.20.1070.10">
    <property type="entry name" value="Rhodopsin 7-helix transmembrane proteins"/>
    <property type="match status" value="1"/>
</dbReference>
<dbReference type="Pfam" id="PF00001">
    <property type="entry name" value="7tm_1"/>
    <property type="match status" value="1"/>
</dbReference>
<evidence type="ECO:0000256" key="9">
    <source>
        <dbReference type="SAM" id="Phobius"/>
    </source>
</evidence>
<dbReference type="PROSITE" id="PS50262">
    <property type="entry name" value="G_PROTEIN_RECEP_F1_2"/>
    <property type="match status" value="1"/>
</dbReference>
<gene>
    <name evidence="11" type="ORF">GPM918_LOCUS29917</name>
    <name evidence="12" type="ORF">SRO942_LOCUS30516</name>
</gene>
<feature type="transmembrane region" description="Helical" evidence="9">
    <location>
        <begin position="302"/>
        <end position="324"/>
    </location>
</feature>